<organism evidence="3">
    <name type="scientific">Macrobrachium nipponense</name>
    <name type="common">Oriental river shrimp</name>
    <name type="synonym">Palaemon nipponensis</name>
    <dbReference type="NCBI Taxonomy" id="159736"/>
    <lineage>
        <taxon>Eukaryota</taxon>
        <taxon>Metazoa</taxon>
        <taxon>Ecdysozoa</taxon>
        <taxon>Arthropoda</taxon>
        <taxon>Crustacea</taxon>
        <taxon>Multicrustacea</taxon>
        <taxon>Malacostraca</taxon>
        <taxon>Eumalacostraca</taxon>
        <taxon>Eucarida</taxon>
        <taxon>Decapoda</taxon>
        <taxon>Pleocyemata</taxon>
        <taxon>Caridea</taxon>
        <taxon>Palaemonoidea</taxon>
        <taxon>Palaemonidae</taxon>
        <taxon>Macrobrachium</taxon>
    </lineage>
</organism>
<dbReference type="InterPro" id="IPR036056">
    <property type="entry name" value="Fibrinogen-like_C"/>
</dbReference>
<dbReference type="InterPro" id="IPR050373">
    <property type="entry name" value="Fibrinogen_C-term_domain"/>
</dbReference>
<dbReference type="PANTHER" id="PTHR19143">
    <property type="entry name" value="FIBRINOGEN/TENASCIN/ANGIOPOEITIN"/>
    <property type="match status" value="1"/>
</dbReference>
<name>A0A223FQV6_MACNP</name>
<dbReference type="InterPro" id="IPR014716">
    <property type="entry name" value="Fibrinogen_a/b/g_C_1"/>
</dbReference>
<dbReference type="PROSITE" id="PS51406">
    <property type="entry name" value="FIBRINOGEN_C_2"/>
    <property type="match status" value="1"/>
</dbReference>
<feature type="domain" description="Fibrinogen C-terminal" evidence="2">
    <location>
        <begin position="161"/>
        <end position="381"/>
    </location>
</feature>
<dbReference type="CDD" id="cd00087">
    <property type="entry name" value="FReD"/>
    <property type="match status" value="1"/>
</dbReference>
<evidence type="ECO:0000259" key="2">
    <source>
        <dbReference type="PROSITE" id="PS51406"/>
    </source>
</evidence>
<accession>A0A223FQV6</accession>
<dbReference type="GeneID" id="135224536"/>
<keyword evidence="1" id="KW-0732">Signal</keyword>
<reference evidence="3" key="1">
    <citation type="journal article" date="2017" name="Fish Shellfish Immunol.">
        <title>Function of two ficolin-like proteins in innate immune defense of the oriental river prawn, Macrobrachium nipponense.</title>
        <authorList>
            <person name="Li T."/>
            <person name="Wu L."/>
            <person name="Jin M."/>
            <person name="Ma F."/>
            <person name="Huang X."/>
            <person name="Ren Q."/>
        </authorList>
    </citation>
    <scope>NUCLEOTIDE SEQUENCE</scope>
</reference>
<proteinExistence type="evidence at transcript level"/>
<feature type="chain" id="PRO_5013302099" evidence="1">
    <location>
        <begin position="26"/>
        <end position="383"/>
    </location>
</feature>
<dbReference type="SUPFAM" id="SSF56496">
    <property type="entry name" value="Fibrinogen C-terminal domain-like"/>
    <property type="match status" value="1"/>
</dbReference>
<dbReference type="SMART" id="SM00186">
    <property type="entry name" value="FBG"/>
    <property type="match status" value="1"/>
</dbReference>
<dbReference type="RefSeq" id="XP_064119677.1">
    <property type="nucleotide sequence ID" value="XM_064263607.1"/>
</dbReference>
<dbReference type="EMBL" id="KY885029">
    <property type="protein sequence ID" value="AST11587.1"/>
    <property type="molecule type" value="mRNA"/>
</dbReference>
<evidence type="ECO:0000256" key="1">
    <source>
        <dbReference type="SAM" id="SignalP"/>
    </source>
</evidence>
<evidence type="ECO:0000313" key="3">
    <source>
        <dbReference type="EMBL" id="AST11587.1"/>
    </source>
</evidence>
<dbReference type="AlphaFoldDB" id="A0A223FQV6"/>
<dbReference type="NCBIfam" id="NF040941">
    <property type="entry name" value="GGGWT_bact"/>
    <property type="match status" value="1"/>
</dbReference>
<sequence>MMDEARTRTVTIFLLFLLNIVIGGSSPTLSPVTENQCALYTLPLELVEGLLSFSNATSTRLESLIQAVNQRRSGDDVLSDSPSLDIFSKLLVLLLEKIEKEQDRFREEVATVSESLKWKSPMEDAVLATLNQMHQDIKGLQAQSKLSSPEHSVNSSRQTCLRSPDRPKDCYELYLRGEKENGVYTIYPDKCRQDRGIPVWCDQEGDGGGWTVVLSRRPLAQQVEFNRGWRDYKMGFGDPQTEHWIGNEVLHLLTSNARQTLRIDMEDWDNATRYVEYETFTVGSEKTNYRLYVDGFGGDGGDSLSYHNNMAFSTTDRDNDLNDSNCAQAYAGGFWYNSCHRVSATSPLLTKQISTKGINWSSWYSDRTTLKEMYFKVKELPCN</sequence>
<dbReference type="Pfam" id="PF00147">
    <property type="entry name" value="Fibrinogen_C"/>
    <property type="match status" value="1"/>
</dbReference>
<feature type="signal peptide" evidence="1">
    <location>
        <begin position="1"/>
        <end position="25"/>
    </location>
</feature>
<protein>
    <submittedName>
        <fullName evidence="3">Ficolin 2</fullName>
    </submittedName>
</protein>
<dbReference type="InterPro" id="IPR002181">
    <property type="entry name" value="Fibrinogen_a/b/g_C_dom"/>
</dbReference>
<dbReference type="GO" id="GO:0005615">
    <property type="term" value="C:extracellular space"/>
    <property type="evidence" value="ECO:0007669"/>
    <property type="project" value="TreeGrafter"/>
</dbReference>
<dbReference type="Gene3D" id="3.90.215.10">
    <property type="entry name" value="Gamma Fibrinogen, chain A, domain 1"/>
    <property type="match status" value="1"/>
</dbReference>